<dbReference type="InterPro" id="IPR005829">
    <property type="entry name" value="Sugar_transporter_CS"/>
</dbReference>
<evidence type="ECO:0000256" key="2">
    <source>
        <dbReference type="ARBA" id="ARBA00022692"/>
    </source>
</evidence>
<organism evidence="8 9">
    <name type="scientific">Clavelina lepadiformis</name>
    <name type="common">Light-bulb sea squirt</name>
    <name type="synonym">Ascidia lepadiformis</name>
    <dbReference type="NCBI Taxonomy" id="159417"/>
    <lineage>
        <taxon>Eukaryota</taxon>
        <taxon>Metazoa</taxon>
        <taxon>Chordata</taxon>
        <taxon>Tunicata</taxon>
        <taxon>Ascidiacea</taxon>
        <taxon>Aplousobranchia</taxon>
        <taxon>Clavelinidae</taxon>
        <taxon>Clavelina</taxon>
    </lineage>
</organism>
<evidence type="ECO:0000256" key="3">
    <source>
        <dbReference type="ARBA" id="ARBA00022989"/>
    </source>
</evidence>
<comment type="caution">
    <text evidence="8">The sequence shown here is derived from an EMBL/GenBank/DDBJ whole genome shotgun (WGS) entry which is preliminary data.</text>
</comment>
<proteinExistence type="predicted"/>
<feature type="region of interest" description="Disordered" evidence="5">
    <location>
        <begin position="525"/>
        <end position="649"/>
    </location>
</feature>
<dbReference type="PROSITE" id="PS00217">
    <property type="entry name" value="SUGAR_TRANSPORT_2"/>
    <property type="match status" value="1"/>
</dbReference>
<feature type="compositionally biased region" description="Basic and acidic residues" evidence="5">
    <location>
        <begin position="581"/>
        <end position="597"/>
    </location>
</feature>
<feature type="transmembrane region" description="Helical" evidence="6">
    <location>
        <begin position="374"/>
        <end position="393"/>
    </location>
</feature>
<dbReference type="Pfam" id="PF00083">
    <property type="entry name" value="Sugar_tr"/>
    <property type="match status" value="1"/>
</dbReference>
<name>A0ABP0FKD3_CLALP</name>
<feature type="transmembrane region" description="Helical" evidence="6">
    <location>
        <begin position="222"/>
        <end position="240"/>
    </location>
</feature>
<gene>
    <name evidence="8" type="ORF">CVLEPA_LOCUS9172</name>
</gene>
<feature type="transmembrane region" description="Helical" evidence="6">
    <location>
        <begin position="344"/>
        <end position="367"/>
    </location>
</feature>
<dbReference type="InterPro" id="IPR036259">
    <property type="entry name" value="MFS_trans_sf"/>
</dbReference>
<feature type="compositionally biased region" description="Low complexity" evidence="5">
    <location>
        <begin position="620"/>
        <end position="632"/>
    </location>
</feature>
<feature type="transmembrane region" description="Helical" evidence="6">
    <location>
        <begin position="163"/>
        <end position="180"/>
    </location>
</feature>
<dbReference type="EMBL" id="CAWYQH010000057">
    <property type="protein sequence ID" value="CAK8678900.1"/>
    <property type="molecule type" value="Genomic_DNA"/>
</dbReference>
<evidence type="ECO:0000259" key="7">
    <source>
        <dbReference type="PROSITE" id="PS50850"/>
    </source>
</evidence>
<keyword evidence="3 6" id="KW-1133">Transmembrane helix</keyword>
<dbReference type="InterPro" id="IPR045263">
    <property type="entry name" value="GLUT"/>
</dbReference>
<dbReference type="PROSITE" id="PS00216">
    <property type="entry name" value="SUGAR_TRANSPORT_1"/>
    <property type="match status" value="1"/>
</dbReference>
<feature type="transmembrane region" description="Helical" evidence="6">
    <location>
        <begin position="133"/>
        <end position="151"/>
    </location>
</feature>
<keyword evidence="2 6" id="KW-0812">Transmembrane</keyword>
<dbReference type="SUPFAM" id="SSF103473">
    <property type="entry name" value="MFS general substrate transporter"/>
    <property type="match status" value="1"/>
</dbReference>
<evidence type="ECO:0000256" key="1">
    <source>
        <dbReference type="ARBA" id="ARBA00004141"/>
    </source>
</evidence>
<dbReference type="Gene3D" id="1.20.1250.20">
    <property type="entry name" value="MFS general substrate transporter like domains"/>
    <property type="match status" value="1"/>
</dbReference>
<feature type="transmembrane region" description="Helical" evidence="6">
    <location>
        <begin position="192"/>
        <end position="210"/>
    </location>
</feature>
<reference evidence="8 9" key="1">
    <citation type="submission" date="2024-02" db="EMBL/GenBank/DDBJ databases">
        <authorList>
            <person name="Daric V."/>
            <person name="Darras S."/>
        </authorList>
    </citation>
    <scope>NUCLEOTIDE SEQUENCE [LARGE SCALE GENOMIC DNA]</scope>
</reference>
<dbReference type="PANTHER" id="PTHR23503">
    <property type="entry name" value="SOLUTE CARRIER FAMILY 2"/>
    <property type="match status" value="1"/>
</dbReference>
<feature type="transmembrane region" description="Helical" evidence="6">
    <location>
        <begin position="308"/>
        <end position="332"/>
    </location>
</feature>
<comment type="subcellular location">
    <subcellularLocation>
        <location evidence="1">Membrane</location>
        <topology evidence="1">Multi-pass membrane protein</topology>
    </subcellularLocation>
</comment>
<accession>A0ABP0FKD3</accession>
<feature type="domain" description="Major facilitator superfamily (MFS) profile" evidence="7">
    <location>
        <begin position="16"/>
        <end position="512"/>
    </location>
</feature>
<evidence type="ECO:0000256" key="6">
    <source>
        <dbReference type="SAM" id="Phobius"/>
    </source>
</evidence>
<dbReference type="Proteomes" id="UP001642483">
    <property type="component" value="Unassembled WGS sequence"/>
</dbReference>
<dbReference type="PROSITE" id="PS50850">
    <property type="entry name" value="MFS"/>
    <property type="match status" value="1"/>
</dbReference>
<evidence type="ECO:0000313" key="8">
    <source>
        <dbReference type="EMBL" id="CAK8678900.1"/>
    </source>
</evidence>
<dbReference type="InterPro" id="IPR005828">
    <property type="entry name" value="MFS_sugar_transport-like"/>
</dbReference>
<dbReference type="PANTHER" id="PTHR23503:SF132">
    <property type="entry name" value="SOLUTE CARRIER FAMILY 2, FACILITATED GLUCOSE TRANSPORTER MEMBER 5-LIKE"/>
    <property type="match status" value="1"/>
</dbReference>
<dbReference type="InterPro" id="IPR003663">
    <property type="entry name" value="Sugar/inositol_transpt"/>
</dbReference>
<evidence type="ECO:0000313" key="9">
    <source>
        <dbReference type="Proteomes" id="UP001642483"/>
    </source>
</evidence>
<dbReference type="InterPro" id="IPR020846">
    <property type="entry name" value="MFS_dom"/>
</dbReference>
<keyword evidence="4 6" id="KW-0472">Membrane</keyword>
<keyword evidence="9" id="KW-1185">Reference proteome</keyword>
<protein>
    <recommendedName>
        <fullName evidence="7">Major facilitator superfamily (MFS) profile domain-containing protein</fullName>
    </recommendedName>
</protein>
<sequence>MCQIQNSRITFILVITVVASGMSSFQYGYNMAILEVNTISQIMHCKFRVHSSRDNNTCQQSCNDSHCDPMLYALGGSPINVSAFQVGRNGGQGENGPCKSASLWLITVSIYTLGGMVGAILTGISVKIMGRKGTLLTMNPLSIIGAALMWVSDSIYVAMAARFIQGLFAGLATGVVPLYVGEISPTKIRGAVITVHQLFVTLGLLVAQVLGHHKVWGNCHGWRYTLVFTAVPSLIQLLILPSLPDSPRAIFIDQNWEDGAEKSLQLFRGTDDVQAEIDEIREERDDERASGQMSEWKLICHRPSRRQLITISVVLVLQQLCGINAILLFVQNLIDSTVLKNNDIVGIGVCIANVGITVIAIILMDWVGRKRLLLGGYIFAGFSCILLAISLLLESSQYKEGLGSTHGEGEKHAAYLGLASMIGFILGFAVGPGPVPWIITVEYFRQSSRPAASTIGHFLNWLFNAAIFWIFSYLNEGTFKDKTNRAGFVVFFFMIICFLPTGFLYYFMPETKNKSFQNIYQEFSQRSRSTEDNNDNKTPTESTQNLITNTPIQASDGESVANGREAPASAYTTPKRLYHPTGEDTRRPTEIDLRYQDGNESLTSPLTRGAQPITSRETESTSSSDTSLTTDSNQRLSTPSQSPPHNTFSFREAISAICTED</sequence>
<feature type="compositionally biased region" description="Polar residues" evidence="5">
    <location>
        <begin position="536"/>
        <end position="553"/>
    </location>
</feature>
<dbReference type="NCBIfam" id="TIGR00879">
    <property type="entry name" value="SP"/>
    <property type="match status" value="1"/>
</dbReference>
<feature type="compositionally biased region" description="Polar residues" evidence="5">
    <location>
        <begin position="633"/>
        <end position="649"/>
    </location>
</feature>
<feature type="transmembrane region" description="Helical" evidence="6">
    <location>
        <begin position="9"/>
        <end position="29"/>
    </location>
</feature>
<evidence type="ECO:0000256" key="5">
    <source>
        <dbReference type="SAM" id="MobiDB-lite"/>
    </source>
</evidence>
<feature type="transmembrane region" description="Helical" evidence="6">
    <location>
        <begin position="413"/>
        <end position="439"/>
    </location>
</feature>
<feature type="transmembrane region" description="Helical" evidence="6">
    <location>
        <begin position="486"/>
        <end position="507"/>
    </location>
</feature>
<feature type="transmembrane region" description="Helical" evidence="6">
    <location>
        <begin position="101"/>
        <end position="121"/>
    </location>
</feature>
<evidence type="ECO:0000256" key="4">
    <source>
        <dbReference type="ARBA" id="ARBA00023136"/>
    </source>
</evidence>
<feature type="transmembrane region" description="Helical" evidence="6">
    <location>
        <begin position="451"/>
        <end position="474"/>
    </location>
</feature>
<dbReference type="PRINTS" id="PR00171">
    <property type="entry name" value="SUGRTRNSPORT"/>
</dbReference>